<feature type="transmembrane region" description="Helical" evidence="8">
    <location>
        <begin position="71"/>
        <end position="98"/>
    </location>
</feature>
<keyword evidence="6 8" id="KW-1133">Transmembrane helix</keyword>
<protein>
    <submittedName>
        <fullName evidence="10">ABC transporter permease</fullName>
    </submittedName>
</protein>
<sequence length="293" mass="32493">MKRYGFAFWGLLPAQILMILTVIIPLGIVIAVAFSTKGDYGGFEFKFSVDSFQRLLFSQGWTDELEYNPQYMIIVGRSIALALATSTICLIISFPVAYTLALQSERNKTILIYLVTLPFWTSMIVRIYSWVLILSKNGVLETTLNSVGIRFGSEGFLYTNGAMLVGMVYSYAPLMILPVYAAVEKLDHSMIEASHDLYAGRARTLWRVIIPLTWPGMAAGFILVFVPGLGAMLEPMLLGGGKKMMMGNLIMNQFGIDRNWPFGAAVAIVLLALIMIVLMIKSQMGTNARQEQA</sequence>
<dbReference type="InterPro" id="IPR035906">
    <property type="entry name" value="MetI-like_sf"/>
</dbReference>
<evidence type="ECO:0000256" key="6">
    <source>
        <dbReference type="ARBA" id="ARBA00022989"/>
    </source>
</evidence>
<dbReference type="AlphaFoldDB" id="A0A936YVC3"/>
<feature type="transmembrane region" description="Helical" evidence="8">
    <location>
        <begin position="7"/>
        <end position="34"/>
    </location>
</feature>
<feature type="transmembrane region" description="Helical" evidence="8">
    <location>
        <begin position="204"/>
        <end position="226"/>
    </location>
</feature>
<comment type="similarity">
    <text evidence="2">Belongs to the binding-protein-dependent transport system permease family. CysTW subfamily.</text>
</comment>
<evidence type="ECO:0000256" key="3">
    <source>
        <dbReference type="ARBA" id="ARBA00022448"/>
    </source>
</evidence>
<comment type="caution">
    <text evidence="10">The sequence shown here is derived from an EMBL/GenBank/DDBJ whole genome shotgun (WGS) entry which is preliminary data.</text>
</comment>
<keyword evidence="4" id="KW-1003">Cell membrane</keyword>
<dbReference type="Pfam" id="PF00528">
    <property type="entry name" value="BPD_transp_1"/>
    <property type="match status" value="1"/>
</dbReference>
<evidence type="ECO:0000256" key="8">
    <source>
        <dbReference type="RuleBase" id="RU363032"/>
    </source>
</evidence>
<feature type="transmembrane region" description="Helical" evidence="8">
    <location>
        <begin position="110"/>
        <end position="135"/>
    </location>
</feature>
<evidence type="ECO:0000256" key="7">
    <source>
        <dbReference type="ARBA" id="ARBA00023136"/>
    </source>
</evidence>
<accession>A0A936YVC3</accession>
<keyword evidence="5 8" id="KW-0812">Transmembrane</keyword>
<organism evidence="10 11">
    <name type="scientific">Rhizobium setariae</name>
    <dbReference type="NCBI Taxonomy" id="2801340"/>
    <lineage>
        <taxon>Bacteria</taxon>
        <taxon>Pseudomonadati</taxon>
        <taxon>Pseudomonadota</taxon>
        <taxon>Alphaproteobacteria</taxon>
        <taxon>Hyphomicrobiales</taxon>
        <taxon>Rhizobiaceae</taxon>
        <taxon>Rhizobium/Agrobacterium group</taxon>
        <taxon>Rhizobium</taxon>
    </lineage>
</organism>
<dbReference type="GO" id="GO:0005886">
    <property type="term" value="C:plasma membrane"/>
    <property type="evidence" value="ECO:0007669"/>
    <property type="project" value="UniProtKB-SubCell"/>
</dbReference>
<feature type="transmembrane region" description="Helical" evidence="8">
    <location>
        <begin position="260"/>
        <end position="280"/>
    </location>
</feature>
<evidence type="ECO:0000256" key="4">
    <source>
        <dbReference type="ARBA" id="ARBA00022475"/>
    </source>
</evidence>
<proteinExistence type="inferred from homology"/>
<feature type="domain" description="ABC transmembrane type-1" evidence="9">
    <location>
        <begin position="75"/>
        <end position="281"/>
    </location>
</feature>
<dbReference type="EMBL" id="JAEQNC010000012">
    <property type="protein sequence ID" value="MBL0374326.1"/>
    <property type="molecule type" value="Genomic_DNA"/>
</dbReference>
<dbReference type="InterPro" id="IPR000515">
    <property type="entry name" value="MetI-like"/>
</dbReference>
<keyword evidence="3 8" id="KW-0813">Transport</keyword>
<evidence type="ECO:0000259" key="9">
    <source>
        <dbReference type="PROSITE" id="PS50928"/>
    </source>
</evidence>
<dbReference type="Gene3D" id="1.10.3720.10">
    <property type="entry name" value="MetI-like"/>
    <property type="match status" value="1"/>
</dbReference>
<gene>
    <name evidence="10" type="ORF">JJB09_20100</name>
</gene>
<name>A0A936YVC3_9HYPH</name>
<dbReference type="PANTHER" id="PTHR42929">
    <property type="entry name" value="INNER MEMBRANE ABC TRANSPORTER PERMEASE PROTEIN YDCU-RELATED-RELATED"/>
    <property type="match status" value="1"/>
</dbReference>
<comment type="subcellular location">
    <subcellularLocation>
        <location evidence="1 8">Cell membrane</location>
        <topology evidence="1 8">Multi-pass membrane protein</topology>
    </subcellularLocation>
</comment>
<dbReference type="RefSeq" id="WP_201662486.1">
    <property type="nucleotide sequence ID" value="NZ_JAEQNC010000012.1"/>
</dbReference>
<dbReference type="Proteomes" id="UP000633219">
    <property type="component" value="Unassembled WGS sequence"/>
</dbReference>
<keyword evidence="11" id="KW-1185">Reference proteome</keyword>
<evidence type="ECO:0000256" key="1">
    <source>
        <dbReference type="ARBA" id="ARBA00004651"/>
    </source>
</evidence>
<dbReference type="GO" id="GO:0055085">
    <property type="term" value="P:transmembrane transport"/>
    <property type="evidence" value="ECO:0007669"/>
    <property type="project" value="InterPro"/>
</dbReference>
<feature type="transmembrane region" description="Helical" evidence="8">
    <location>
        <begin position="155"/>
        <end position="183"/>
    </location>
</feature>
<dbReference type="PROSITE" id="PS50928">
    <property type="entry name" value="ABC_TM1"/>
    <property type="match status" value="1"/>
</dbReference>
<dbReference type="SUPFAM" id="SSF161098">
    <property type="entry name" value="MetI-like"/>
    <property type="match status" value="1"/>
</dbReference>
<reference evidence="10" key="1">
    <citation type="submission" date="2021-01" db="EMBL/GenBank/DDBJ databases">
        <title>Rhizobium sp. strain KVB221 16S ribosomal RNA gene Genome sequencing and assembly.</title>
        <authorList>
            <person name="Kang M."/>
        </authorList>
    </citation>
    <scope>NUCLEOTIDE SEQUENCE</scope>
    <source>
        <strain evidence="10">KVB221</strain>
    </source>
</reference>
<evidence type="ECO:0000313" key="10">
    <source>
        <dbReference type="EMBL" id="MBL0374326.1"/>
    </source>
</evidence>
<evidence type="ECO:0000256" key="2">
    <source>
        <dbReference type="ARBA" id="ARBA00007069"/>
    </source>
</evidence>
<keyword evidence="7 8" id="KW-0472">Membrane</keyword>
<evidence type="ECO:0000313" key="11">
    <source>
        <dbReference type="Proteomes" id="UP000633219"/>
    </source>
</evidence>
<dbReference type="CDD" id="cd06261">
    <property type="entry name" value="TM_PBP2"/>
    <property type="match status" value="1"/>
</dbReference>
<dbReference type="PANTHER" id="PTHR42929:SF1">
    <property type="entry name" value="INNER MEMBRANE ABC TRANSPORTER PERMEASE PROTEIN YDCU-RELATED"/>
    <property type="match status" value="1"/>
</dbReference>
<evidence type="ECO:0000256" key="5">
    <source>
        <dbReference type="ARBA" id="ARBA00022692"/>
    </source>
</evidence>